<keyword evidence="3" id="KW-0489">Methyltransferase</keyword>
<dbReference type="Proteomes" id="UP001224775">
    <property type="component" value="Unassembled WGS sequence"/>
</dbReference>
<dbReference type="EMBL" id="JATAAI010000001">
    <property type="protein sequence ID" value="KAK1749124.1"/>
    <property type="molecule type" value="Genomic_DNA"/>
</dbReference>
<reference evidence="3" key="1">
    <citation type="submission" date="2023-06" db="EMBL/GenBank/DDBJ databases">
        <title>Survivors Of The Sea: Transcriptome response of Skeletonema marinoi to long-term dormancy.</title>
        <authorList>
            <person name="Pinder M.I.M."/>
            <person name="Kourtchenko O."/>
            <person name="Robertson E.K."/>
            <person name="Larsson T."/>
            <person name="Maumus F."/>
            <person name="Osuna-Cruz C.M."/>
            <person name="Vancaester E."/>
            <person name="Stenow R."/>
            <person name="Vandepoele K."/>
            <person name="Ploug H."/>
            <person name="Bruchert V."/>
            <person name="Godhe A."/>
            <person name="Topel M."/>
        </authorList>
    </citation>
    <scope>NUCLEOTIDE SEQUENCE</scope>
    <source>
        <strain evidence="3">R05AC</strain>
    </source>
</reference>
<dbReference type="CDD" id="cd20071">
    <property type="entry name" value="SET_SMYD"/>
    <property type="match status" value="1"/>
</dbReference>
<keyword evidence="4" id="KW-1185">Reference proteome</keyword>
<protein>
    <submittedName>
        <fullName evidence="3">SET domain-containing protein</fullName>
        <ecNumber evidence="3">2.1.1.-</ecNumber>
    </submittedName>
</protein>
<proteinExistence type="predicted"/>
<dbReference type="GO" id="GO:0008168">
    <property type="term" value="F:methyltransferase activity"/>
    <property type="evidence" value="ECO:0007669"/>
    <property type="project" value="UniProtKB-KW"/>
</dbReference>
<feature type="compositionally biased region" description="Basic residues" evidence="1">
    <location>
        <begin position="1"/>
        <end position="12"/>
    </location>
</feature>
<organism evidence="3 4">
    <name type="scientific">Skeletonema marinoi</name>
    <dbReference type="NCBI Taxonomy" id="267567"/>
    <lineage>
        <taxon>Eukaryota</taxon>
        <taxon>Sar</taxon>
        <taxon>Stramenopiles</taxon>
        <taxon>Ochrophyta</taxon>
        <taxon>Bacillariophyta</taxon>
        <taxon>Coscinodiscophyceae</taxon>
        <taxon>Thalassiosirophycidae</taxon>
        <taxon>Thalassiosirales</taxon>
        <taxon>Skeletonemataceae</taxon>
        <taxon>Skeletonema</taxon>
        <taxon>Skeletonema marinoi-dohrnii complex</taxon>
    </lineage>
</organism>
<name>A0AAD8YM29_9STRA</name>
<dbReference type="AlphaFoldDB" id="A0AAD8YM29"/>
<comment type="caution">
    <text evidence="3">The sequence shown here is derived from an EMBL/GenBank/DDBJ whole genome shotgun (WGS) entry which is preliminary data.</text>
</comment>
<dbReference type="InterPro" id="IPR046341">
    <property type="entry name" value="SET_dom_sf"/>
</dbReference>
<dbReference type="GO" id="GO:0032259">
    <property type="term" value="P:methylation"/>
    <property type="evidence" value="ECO:0007669"/>
    <property type="project" value="UniProtKB-KW"/>
</dbReference>
<accession>A0AAD8YM29</accession>
<dbReference type="PANTHER" id="PTHR47643:SF2">
    <property type="entry name" value="TPR DOMAIN PROTEIN (AFU_ORTHOLOGUE AFUA_5G12710)"/>
    <property type="match status" value="1"/>
</dbReference>
<dbReference type="Gene3D" id="2.170.270.10">
    <property type="entry name" value="SET domain"/>
    <property type="match status" value="1"/>
</dbReference>
<evidence type="ECO:0000313" key="3">
    <source>
        <dbReference type="EMBL" id="KAK1749124.1"/>
    </source>
</evidence>
<feature type="region of interest" description="Disordered" evidence="1">
    <location>
        <begin position="1"/>
        <end position="22"/>
    </location>
</feature>
<dbReference type="InterPro" id="IPR053209">
    <property type="entry name" value="Gramillin-biosynth_MTr"/>
</dbReference>
<feature type="domain" description="SET" evidence="2">
    <location>
        <begin position="61"/>
        <end position="324"/>
    </location>
</feature>
<dbReference type="PANTHER" id="PTHR47643">
    <property type="entry name" value="TPR DOMAIN PROTEIN (AFU_ORTHOLOGUE AFUA_5G12710)"/>
    <property type="match status" value="1"/>
</dbReference>
<evidence type="ECO:0000256" key="1">
    <source>
        <dbReference type="SAM" id="MobiDB-lite"/>
    </source>
</evidence>
<evidence type="ECO:0000259" key="2">
    <source>
        <dbReference type="PROSITE" id="PS50280"/>
    </source>
</evidence>
<evidence type="ECO:0000313" key="4">
    <source>
        <dbReference type="Proteomes" id="UP001224775"/>
    </source>
</evidence>
<dbReference type="SUPFAM" id="SSF82199">
    <property type="entry name" value="SET domain"/>
    <property type="match status" value="1"/>
</dbReference>
<sequence>MPKAKRKPKKKAASSSSDGGESINAGVANLSLSPLNDVSPLLLSSAAPKDKTLSFTIPYIGPISLVQQHQSVVHGRGLVVTRDVSAGECLFVIPAVAAAPIDEVYYRFLDEDEEDYDDIDDDIETSNNDASVVKKDGPHLESIAEDMLIEQIQSLVDILDDKESACAKEDISRAHSLLNAFVSQMSSDEVPSAATNEDLMKTLLLSNANTDMDKTVLDRETMLNIIRRNAFGPDFHNYDTVATCWNTTPDGKKYNRLLGVYPLSAMINHSCSPNAVRVFGRIPNSSSCHPSGSEICDKIQGREVMLVHANKAIAKGTEITWSYIPPSNPLNERREALSKYGFTCNCLRCVQEEKALTASPLTTLGDHLPGNEASMRDMIQTIEQNLSCNEIRVSYASLYLEYFNTALAQSDIDKINDILKLATRLHFSFVACNNACTEHLSILHMCYDLAGVLHTHSLQHKSEGAMTQVRFWTEQLKKTVMTRYGNLGENLENVRALMKHSKLVLRRKDGWYSVNDKFI</sequence>
<dbReference type="EC" id="2.1.1.-" evidence="3"/>
<gene>
    <name evidence="3" type="ORF">QTG54_001063</name>
</gene>
<dbReference type="Pfam" id="PF00856">
    <property type="entry name" value="SET"/>
    <property type="match status" value="1"/>
</dbReference>
<keyword evidence="3" id="KW-0808">Transferase</keyword>
<dbReference type="InterPro" id="IPR001214">
    <property type="entry name" value="SET_dom"/>
</dbReference>
<dbReference type="PROSITE" id="PS50280">
    <property type="entry name" value="SET"/>
    <property type="match status" value="1"/>
</dbReference>